<protein>
    <recommendedName>
        <fullName evidence="5">Lipoprotein</fullName>
    </recommendedName>
</protein>
<feature type="compositionally biased region" description="Low complexity" evidence="1">
    <location>
        <begin position="98"/>
        <end position="126"/>
    </location>
</feature>
<comment type="caution">
    <text evidence="3">The sequence shown here is derived from an EMBL/GenBank/DDBJ whole genome shotgun (WGS) entry which is preliminary data.</text>
</comment>
<evidence type="ECO:0000313" key="3">
    <source>
        <dbReference type="EMBL" id="PHD74104.1"/>
    </source>
</evidence>
<evidence type="ECO:0000313" key="4">
    <source>
        <dbReference type="Proteomes" id="UP000225997"/>
    </source>
</evidence>
<dbReference type="Proteomes" id="UP000225997">
    <property type="component" value="Unassembled WGS sequence"/>
</dbReference>
<reference evidence="3 4" key="1">
    <citation type="submission" date="2017-09" db="EMBL/GenBank/DDBJ databases">
        <title>Large-scale bioinformatics analysis of Bacillus genomes uncovers conserved roles of natural products in bacterial physiology.</title>
        <authorList>
            <consortium name="Agbiome Team Llc"/>
            <person name="Bleich R.M."/>
            <person name="Grubbs K.J."/>
            <person name="Santa Maria K.C."/>
            <person name="Allen S.E."/>
            <person name="Farag S."/>
            <person name="Shank E.A."/>
            <person name="Bowers A."/>
        </authorList>
    </citation>
    <scope>NUCLEOTIDE SEQUENCE [LARGE SCALE GENOMIC DNA]</scope>
    <source>
        <strain evidence="3 4">AFS044250</strain>
    </source>
</reference>
<keyword evidence="2" id="KW-0732">Signal</keyword>
<feature type="region of interest" description="Disordered" evidence="1">
    <location>
        <begin position="22"/>
        <end position="136"/>
    </location>
</feature>
<evidence type="ECO:0008006" key="5">
    <source>
        <dbReference type="Google" id="ProtNLM"/>
    </source>
</evidence>
<dbReference type="PROSITE" id="PS51257">
    <property type="entry name" value="PROKAR_LIPOPROTEIN"/>
    <property type="match status" value="1"/>
</dbReference>
<feature type="compositionally biased region" description="Basic and acidic residues" evidence="1">
    <location>
        <begin position="26"/>
        <end position="35"/>
    </location>
</feature>
<feature type="chain" id="PRO_5038575886" description="Lipoprotein" evidence="2">
    <location>
        <begin position="21"/>
        <end position="233"/>
    </location>
</feature>
<feature type="signal peptide" evidence="2">
    <location>
        <begin position="1"/>
        <end position="20"/>
    </location>
</feature>
<name>A0A2C4QT26_9BACI</name>
<feature type="compositionally biased region" description="Basic and acidic residues" evidence="1">
    <location>
        <begin position="51"/>
        <end position="79"/>
    </location>
</feature>
<organism evidence="3 4">
    <name type="scientific">Bacillus toyonensis</name>
    <dbReference type="NCBI Taxonomy" id="155322"/>
    <lineage>
        <taxon>Bacteria</taxon>
        <taxon>Bacillati</taxon>
        <taxon>Bacillota</taxon>
        <taxon>Bacilli</taxon>
        <taxon>Bacillales</taxon>
        <taxon>Bacillaceae</taxon>
        <taxon>Bacillus</taxon>
        <taxon>Bacillus cereus group</taxon>
    </lineage>
</organism>
<accession>A0A2C4QT26</accession>
<dbReference type="RefSeq" id="WP_100060608.1">
    <property type="nucleotide sequence ID" value="NZ_NUSQ01000011.1"/>
</dbReference>
<evidence type="ECO:0000256" key="2">
    <source>
        <dbReference type="SAM" id="SignalP"/>
    </source>
</evidence>
<sequence>MKMKKVAIASITIGTMLTMAACSPSADKEVEKKEQVTAQNEGETKTTSTDEASKTTKDTEKETNTSSNEKTDKDAKNTKESSGTENNGKTTKEKETTGKTNEQTTSGKATDQSTSGKTTDQTTSGKTTKDPKKSVAVKTNVKEVVALIESLDKQLAANPKLETVNKLGKQINEKWDVIEKDLEASHPTDFKTIGQSMYPLIVGAEKEKIDITKMKSLTSKTKKDLNQLLTKLS</sequence>
<evidence type="ECO:0000256" key="1">
    <source>
        <dbReference type="SAM" id="MobiDB-lite"/>
    </source>
</evidence>
<gene>
    <name evidence="3" type="ORF">COF40_02145</name>
</gene>
<proteinExistence type="predicted"/>
<dbReference type="AlphaFoldDB" id="A0A2C4QT26"/>
<dbReference type="EMBL" id="NUSQ01000011">
    <property type="protein sequence ID" value="PHD74104.1"/>
    <property type="molecule type" value="Genomic_DNA"/>
</dbReference>